<dbReference type="AlphaFoldDB" id="A0A139A2K6"/>
<feature type="transmembrane region" description="Helical" evidence="9">
    <location>
        <begin position="75"/>
        <end position="94"/>
    </location>
</feature>
<evidence type="ECO:0000256" key="6">
    <source>
        <dbReference type="ARBA" id="ARBA00022989"/>
    </source>
</evidence>
<dbReference type="PANTHER" id="PTHR13085:SF0">
    <property type="entry name" value="SIGNAL PEPTIDASE COMPLEX SUBUNIT 2"/>
    <property type="match status" value="1"/>
</dbReference>
<dbReference type="OrthoDB" id="29558at2759"/>
<name>A0A139A2K6_GONPJ</name>
<evidence type="ECO:0000256" key="1">
    <source>
        <dbReference type="ARBA" id="ARBA00004477"/>
    </source>
</evidence>
<evidence type="ECO:0000256" key="8">
    <source>
        <dbReference type="ARBA" id="ARBA00045608"/>
    </source>
</evidence>
<dbReference type="PANTHER" id="PTHR13085">
    <property type="entry name" value="MICROSOMAL SIGNAL PEPTIDASE 25 KDA SUBUNIT"/>
    <property type="match status" value="1"/>
</dbReference>
<comment type="similarity">
    <text evidence="2">Belongs to the SPCS2 family.</text>
</comment>
<dbReference type="Proteomes" id="UP000070544">
    <property type="component" value="Unassembled WGS sequence"/>
</dbReference>
<keyword evidence="5" id="KW-0256">Endoplasmic reticulum</keyword>
<dbReference type="EMBL" id="KQ965820">
    <property type="protein sequence ID" value="KXS10583.1"/>
    <property type="molecule type" value="Genomic_DNA"/>
</dbReference>
<dbReference type="OMA" id="EDNTHAD"/>
<evidence type="ECO:0000256" key="9">
    <source>
        <dbReference type="SAM" id="Phobius"/>
    </source>
</evidence>
<feature type="transmembrane region" description="Helical" evidence="9">
    <location>
        <begin position="106"/>
        <end position="125"/>
    </location>
</feature>
<comment type="function">
    <text evidence="8">Component of the signal peptidase complex (SPC) which catalyzes the cleavage of N-terminal signal sequences from nascent proteins as they are translocated into the lumen of the endoplasmic reticulum. Enhances the enzymatic activity of SPC and facilitates the interactions between different components of the translocation site.</text>
</comment>
<protein>
    <recommendedName>
        <fullName evidence="3">Signal peptidase complex subunit 2</fullName>
    </recommendedName>
</protein>
<organism evidence="10 11">
    <name type="scientific">Gonapodya prolifera (strain JEL478)</name>
    <name type="common">Monoblepharis prolifera</name>
    <dbReference type="NCBI Taxonomy" id="1344416"/>
    <lineage>
        <taxon>Eukaryota</taxon>
        <taxon>Fungi</taxon>
        <taxon>Fungi incertae sedis</taxon>
        <taxon>Chytridiomycota</taxon>
        <taxon>Chytridiomycota incertae sedis</taxon>
        <taxon>Monoblepharidomycetes</taxon>
        <taxon>Monoblepharidales</taxon>
        <taxon>Gonapodyaceae</taxon>
        <taxon>Gonapodya</taxon>
    </lineage>
</organism>
<evidence type="ECO:0000256" key="7">
    <source>
        <dbReference type="ARBA" id="ARBA00023136"/>
    </source>
</evidence>
<proteinExistence type="inferred from homology"/>
<evidence type="ECO:0000313" key="10">
    <source>
        <dbReference type="EMBL" id="KXS10583.1"/>
    </source>
</evidence>
<reference evidence="10 11" key="1">
    <citation type="journal article" date="2015" name="Genome Biol. Evol.">
        <title>Phylogenomic analyses indicate that early fungi evolved digesting cell walls of algal ancestors of land plants.</title>
        <authorList>
            <person name="Chang Y."/>
            <person name="Wang S."/>
            <person name="Sekimoto S."/>
            <person name="Aerts A.L."/>
            <person name="Choi C."/>
            <person name="Clum A."/>
            <person name="LaButti K.M."/>
            <person name="Lindquist E.A."/>
            <person name="Yee Ngan C."/>
            <person name="Ohm R.A."/>
            <person name="Salamov A.A."/>
            <person name="Grigoriev I.V."/>
            <person name="Spatafora J.W."/>
            <person name="Berbee M.L."/>
        </authorList>
    </citation>
    <scope>NUCLEOTIDE SEQUENCE [LARGE SCALE GENOMIC DNA]</scope>
    <source>
        <strain evidence="10 11">JEL478</strain>
    </source>
</reference>
<gene>
    <name evidence="10" type="ORF">M427DRAFT_61947</name>
</gene>
<dbReference type="Pfam" id="PF06703">
    <property type="entry name" value="SPC25"/>
    <property type="match status" value="1"/>
</dbReference>
<evidence type="ECO:0000313" key="11">
    <source>
        <dbReference type="Proteomes" id="UP000070544"/>
    </source>
</evidence>
<accession>A0A139A2K6</accession>
<sequence length="237" mass="27068">MTTTGSSNQKTSAAEREEESLANSKWLQQIGEHHPIKLIPNNPADLRLTLDDSIRGILLEDYKFREDNTHADRKLVTGYLACFIAALAGAYSTLVNPDFQETRPLMLVSVISFFILYVGFQWYMLYVEQNTIFVGEQRDELGFEPPKYLHISSENERYSTSYKLVLTFAKSNHFSGLKFPPTIPLKGPLPPSAPKDVVRREVELDIPNYFDAEGRFAARSLRKLVYSLMKENVMHVD</sequence>
<keyword evidence="4 9" id="KW-0812">Transmembrane</keyword>
<keyword evidence="7 9" id="KW-0472">Membrane</keyword>
<comment type="subcellular location">
    <subcellularLocation>
        <location evidence="1">Endoplasmic reticulum membrane</location>
        <topology evidence="1">Multi-pass membrane protein</topology>
    </subcellularLocation>
</comment>
<evidence type="ECO:0000256" key="5">
    <source>
        <dbReference type="ARBA" id="ARBA00022824"/>
    </source>
</evidence>
<dbReference type="STRING" id="1344416.A0A139A2K6"/>
<dbReference type="InterPro" id="IPR009582">
    <property type="entry name" value="Spc2/SPCS2"/>
</dbReference>
<dbReference type="GO" id="GO:0006465">
    <property type="term" value="P:signal peptide processing"/>
    <property type="evidence" value="ECO:0007669"/>
    <property type="project" value="InterPro"/>
</dbReference>
<dbReference type="GO" id="GO:0045047">
    <property type="term" value="P:protein targeting to ER"/>
    <property type="evidence" value="ECO:0007669"/>
    <property type="project" value="TreeGrafter"/>
</dbReference>
<evidence type="ECO:0000256" key="3">
    <source>
        <dbReference type="ARBA" id="ARBA00017057"/>
    </source>
</evidence>
<keyword evidence="6 9" id="KW-1133">Transmembrane helix</keyword>
<dbReference type="GO" id="GO:0005787">
    <property type="term" value="C:signal peptidase complex"/>
    <property type="evidence" value="ECO:0007669"/>
    <property type="project" value="InterPro"/>
</dbReference>
<evidence type="ECO:0000256" key="2">
    <source>
        <dbReference type="ARBA" id="ARBA00007324"/>
    </source>
</evidence>
<keyword evidence="11" id="KW-1185">Reference proteome</keyword>
<evidence type="ECO:0000256" key="4">
    <source>
        <dbReference type="ARBA" id="ARBA00022692"/>
    </source>
</evidence>